<accession>A0A5D4M2B5</accession>
<comment type="caution">
    <text evidence="2">The sequence shown here is derived from an EMBL/GenBank/DDBJ whole genome shotgun (WGS) entry which is preliminary data.</text>
</comment>
<proteinExistence type="predicted"/>
<dbReference type="RefSeq" id="WP_148955183.1">
    <property type="nucleotide sequence ID" value="NZ_VTEG01000028.1"/>
</dbReference>
<reference evidence="2 3" key="1">
    <citation type="submission" date="2019-08" db="EMBL/GenBank/DDBJ databases">
        <title>Bacillus genomes from the desert of Cuatro Cienegas, Coahuila.</title>
        <authorList>
            <person name="Olmedo-Alvarez G."/>
        </authorList>
    </citation>
    <scope>NUCLEOTIDE SEQUENCE [LARGE SCALE GENOMIC DNA]</scope>
    <source>
        <strain evidence="2 3">CH128b_4D</strain>
    </source>
</reference>
<protein>
    <submittedName>
        <fullName evidence="2">Uncharacterized protein</fullName>
    </submittedName>
</protein>
<gene>
    <name evidence="2" type="ORF">FZC84_21200</name>
</gene>
<sequence length="136" mass="15922">MIIWNSHVEGTGELKVDYMPDNPGEHYYSFKTSRPYWIVNFQMKGKWFHSMVIKENGEFRAVYFDAFDNRGRELINLNPKTTLEDVSGEMIAAVESYIKQQEEQEPETKEEVHEEKTNVPMLSRLLQVVSSKAKTE</sequence>
<dbReference type="AlphaFoldDB" id="A0A5D4M2B5"/>
<evidence type="ECO:0000256" key="1">
    <source>
        <dbReference type="SAM" id="MobiDB-lite"/>
    </source>
</evidence>
<dbReference type="EMBL" id="VTEG01000028">
    <property type="protein sequence ID" value="TYR95712.1"/>
    <property type="molecule type" value="Genomic_DNA"/>
</dbReference>
<feature type="region of interest" description="Disordered" evidence="1">
    <location>
        <begin position="100"/>
        <end position="120"/>
    </location>
</feature>
<dbReference type="Proteomes" id="UP000325182">
    <property type="component" value="Unassembled WGS sequence"/>
</dbReference>
<feature type="compositionally biased region" description="Basic and acidic residues" evidence="1">
    <location>
        <begin position="100"/>
        <end position="117"/>
    </location>
</feature>
<evidence type="ECO:0000313" key="2">
    <source>
        <dbReference type="EMBL" id="TYR95712.1"/>
    </source>
</evidence>
<evidence type="ECO:0000313" key="3">
    <source>
        <dbReference type="Proteomes" id="UP000325182"/>
    </source>
</evidence>
<name>A0A5D4M2B5_9BACI</name>
<organism evidence="2 3">
    <name type="scientific">Rossellomorea vietnamensis</name>
    <dbReference type="NCBI Taxonomy" id="218284"/>
    <lineage>
        <taxon>Bacteria</taxon>
        <taxon>Bacillati</taxon>
        <taxon>Bacillota</taxon>
        <taxon>Bacilli</taxon>
        <taxon>Bacillales</taxon>
        <taxon>Bacillaceae</taxon>
        <taxon>Rossellomorea</taxon>
    </lineage>
</organism>